<feature type="domain" description="DUF5753" evidence="1">
    <location>
        <begin position="90"/>
        <end position="270"/>
    </location>
</feature>
<dbReference type="OrthoDB" id="4530823at2"/>
<evidence type="ECO:0000313" key="2">
    <source>
        <dbReference type="EMBL" id="PPJ39679.1"/>
    </source>
</evidence>
<gene>
    <name evidence="2" type="ORF">C5E45_00495</name>
</gene>
<accession>A0A2S6AWT5</accession>
<evidence type="ECO:0000313" key="3">
    <source>
        <dbReference type="Proteomes" id="UP000239874"/>
    </source>
</evidence>
<dbReference type="Pfam" id="PF13560">
    <property type="entry name" value="HTH_31"/>
    <property type="match status" value="1"/>
</dbReference>
<dbReference type="AlphaFoldDB" id="A0A2S6AWT5"/>
<reference evidence="2 3" key="1">
    <citation type="submission" date="2018-02" db="EMBL/GenBank/DDBJ databases">
        <title>8 Nocardia nova and 1 Nocardia cyriacigeorgica strain used for evolution to TMP-SMX.</title>
        <authorList>
            <person name="Mehta H."/>
            <person name="Weng J."/>
            <person name="Shamoo Y."/>
        </authorList>
    </citation>
    <scope>NUCLEOTIDE SEQUENCE [LARGE SCALE GENOMIC DNA]</scope>
    <source>
        <strain evidence="2 3">MDA3139</strain>
    </source>
</reference>
<protein>
    <submittedName>
        <fullName evidence="2">XRE family transcriptional regulator</fullName>
    </submittedName>
</protein>
<name>A0A2S6AWT5_9NOCA</name>
<dbReference type="InterPro" id="IPR043917">
    <property type="entry name" value="DUF5753"/>
</dbReference>
<organism evidence="2 3">
    <name type="scientific">Nocardia nova</name>
    <dbReference type="NCBI Taxonomy" id="37330"/>
    <lineage>
        <taxon>Bacteria</taxon>
        <taxon>Bacillati</taxon>
        <taxon>Actinomycetota</taxon>
        <taxon>Actinomycetes</taxon>
        <taxon>Mycobacteriales</taxon>
        <taxon>Nocardiaceae</taxon>
        <taxon>Nocardia</taxon>
    </lineage>
</organism>
<dbReference type="Proteomes" id="UP000239874">
    <property type="component" value="Unassembled WGS sequence"/>
</dbReference>
<dbReference type="Pfam" id="PF19054">
    <property type="entry name" value="DUF5753"/>
    <property type="match status" value="1"/>
</dbReference>
<evidence type="ECO:0000259" key="1">
    <source>
        <dbReference type="Pfam" id="PF19054"/>
    </source>
</evidence>
<dbReference type="EMBL" id="PSZC01000001">
    <property type="protein sequence ID" value="PPJ39679.1"/>
    <property type="molecule type" value="Genomic_DNA"/>
</dbReference>
<comment type="caution">
    <text evidence="2">The sequence shown here is derived from an EMBL/GenBank/DDBJ whole genome shotgun (WGS) entry which is preliminary data.</text>
</comment>
<proteinExistence type="predicted"/>
<sequence length="283" mass="31316">MRELRAAAGKSQLAAGLAIEVSKQGIGRLEDGHVVRISTAQFRDLLEFYAADEETKDEVLGLLKEVKAAKGDASGGWWRAYADVVNPHFNHYMSLEQASSRITSFQLTLLPGLLHTSSYRRWIIDTTDPAISELEARRHLNLLETRQRKLSECPDFQLEVLLSESALRHQLGGREVMAEQLHHIAAVAQTPNVSVRAIPFGAGPHPGLLVQSFTLLSFPTPRSSRTAEPPVVFVEGFTGGLFLEDEAVIARYREALQAIRDVALTEDGTSCLVRTIAEEYARE</sequence>